<evidence type="ECO:0000313" key="1">
    <source>
        <dbReference type="EMBL" id="QLG73556.1"/>
    </source>
</evidence>
<proteinExistence type="predicted"/>
<keyword evidence="2" id="KW-1185">Reference proteome</keyword>
<dbReference type="GeneID" id="59237316"/>
<dbReference type="Proteomes" id="UP000509704">
    <property type="component" value="Chromosome 6"/>
</dbReference>
<dbReference type="EMBL" id="CP058609">
    <property type="protein sequence ID" value="QLG73556.1"/>
    <property type="molecule type" value="Genomic_DNA"/>
</dbReference>
<reference evidence="1 2" key="1">
    <citation type="submission" date="2020-07" db="EMBL/GenBank/DDBJ databases">
        <title>The yeast mating-type switching endonuclease HO is a domesticated member of an unorthodox homing genetic element family.</title>
        <authorList>
            <person name="Coughlan A.Y."/>
            <person name="Lombardi L."/>
            <person name="Braun-Galleani S."/>
            <person name="Martos A.R."/>
            <person name="Galeote V."/>
            <person name="Bigey F."/>
            <person name="Dequin S."/>
            <person name="Byrne K.P."/>
            <person name="Wolfe K.H."/>
        </authorList>
    </citation>
    <scope>NUCLEOTIDE SEQUENCE [LARGE SCALE GENOMIC DNA]</scope>
    <source>
        <strain evidence="1 2">NRRL Y-6702</strain>
    </source>
</reference>
<accession>A0A7H9B5A9</accession>
<dbReference type="AlphaFoldDB" id="A0A7H9B5A9"/>
<name>A0A7H9B5A9_ZYGMR</name>
<dbReference type="KEGG" id="zmk:HG535_0F00660"/>
<gene>
    <name evidence="1" type="ORF">HG535_0F00660</name>
</gene>
<protein>
    <submittedName>
        <fullName evidence="1">Uncharacterized protein</fullName>
    </submittedName>
</protein>
<dbReference type="RefSeq" id="XP_037145283.1">
    <property type="nucleotide sequence ID" value="XM_037289388.1"/>
</dbReference>
<evidence type="ECO:0000313" key="2">
    <source>
        <dbReference type="Proteomes" id="UP000509704"/>
    </source>
</evidence>
<sequence>MTCNLLSPPFLSISHQPPDAIWICNYMTKTVMHRLIGTYPVKKGETGLALRASPRFVRGHAKWGEDQMAMSRGGAAGGFRICRDFPLSHTKFRNSRRQSNNFRGATRTETSRTLAKPSGIGTRTAGKTQNTAKLQGQQKQKETPCGCIGILHLQMRKGVSRTFHLRLRLADYVHRRSGLAFCHHDILFCCVMYVCM</sequence>
<organism evidence="1 2">
    <name type="scientific">Zygotorulaspora mrakii</name>
    <name type="common">Zygosaccharomyces mrakii</name>
    <dbReference type="NCBI Taxonomy" id="42260"/>
    <lineage>
        <taxon>Eukaryota</taxon>
        <taxon>Fungi</taxon>
        <taxon>Dikarya</taxon>
        <taxon>Ascomycota</taxon>
        <taxon>Saccharomycotina</taxon>
        <taxon>Saccharomycetes</taxon>
        <taxon>Saccharomycetales</taxon>
        <taxon>Saccharomycetaceae</taxon>
        <taxon>Zygotorulaspora</taxon>
    </lineage>
</organism>